<feature type="compositionally biased region" description="Basic residues" evidence="1">
    <location>
        <begin position="85"/>
        <end position="95"/>
    </location>
</feature>
<feature type="region of interest" description="Disordered" evidence="1">
    <location>
        <begin position="79"/>
        <end position="105"/>
    </location>
</feature>
<feature type="chain" id="PRO_5025429825" description="Secreted protein" evidence="2">
    <location>
        <begin position="19"/>
        <end position="105"/>
    </location>
</feature>
<keyword evidence="4" id="KW-1185">Reference proteome</keyword>
<dbReference type="EMBL" id="ML977316">
    <property type="protein sequence ID" value="KAF2118843.1"/>
    <property type="molecule type" value="Genomic_DNA"/>
</dbReference>
<organism evidence="3 4">
    <name type="scientific">Lophiotrema nucula</name>
    <dbReference type="NCBI Taxonomy" id="690887"/>
    <lineage>
        <taxon>Eukaryota</taxon>
        <taxon>Fungi</taxon>
        <taxon>Dikarya</taxon>
        <taxon>Ascomycota</taxon>
        <taxon>Pezizomycotina</taxon>
        <taxon>Dothideomycetes</taxon>
        <taxon>Pleosporomycetidae</taxon>
        <taxon>Pleosporales</taxon>
        <taxon>Lophiotremataceae</taxon>
        <taxon>Lophiotrema</taxon>
    </lineage>
</organism>
<evidence type="ECO:0000313" key="4">
    <source>
        <dbReference type="Proteomes" id="UP000799770"/>
    </source>
</evidence>
<name>A0A6A5ZJ29_9PLEO</name>
<keyword evidence="2" id="KW-0732">Signal</keyword>
<evidence type="ECO:0000256" key="2">
    <source>
        <dbReference type="SAM" id="SignalP"/>
    </source>
</evidence>
<feature type="signal peptide" evidence="2">
    <location>
        <begin position="1"/>
        <end position="18"/>
    </location>
</feature>
<reference evidence="3" key="1">
    <citation type="journal article" date="2020" name="Stud. Mycol.">
        <title>101 Dothideomycetes genomes: a test case for predicting lifestyles and emergence of pathogens.</title>
        <authorList>
            <person name="Haridas S."/>
            <person name="Albert R."/>
            <person name="Binder M."/>
            <person name="Bloem J."/>
            <person name="Labutti K."/>
            <person name="Salamov A."/>
            <person name="Andreopoulos B."/>
            <person name="Baker S."/>
            <person name="Barry K."/>
            <person name="Bills G."/>
            <person name="Bluhm B."/>
            <person name="Cannon C."/>
            <person name="Castanera R."/>
            <person name="Culley D."/>
            <person name="Daum C."/>
            <person name="Ezra D."/>
            <person name="Gonzalez J."/>
            <person name="Henrissat B."/>
            <person name="Kuo A."/>
            <person name="Liang C."/>
            <person name="Lipzen A."/>
            <person name="Lutzoni F."/>
            <person name="Magnuson J."/>
            <person name="Mondo S."/>
            <person name="Nolan M."/>
            <person name="Ohm R."/>
            <person name="Pangilinan J."/>
            <person name="Park H.-J."/>
            <person name="Ramirez L."/>
            <person name="Alfaro M."/>
            <person name="Sun H."/>
            <person name="Tritt A."/>
            <person name="Yoshinaga Y."/>
            <person name="Zwiers L.-H."/>
            <person name="Turgeon B."/>
            <person name="Goodwin S."/>
            <person name="Spatafora J."/>
            <person name="Crous P."/>
            <person name="Grigoriev I."/>
        </authorList>
    </citation>
    <scope>NUCLEOTIDE SEQUENCE</scope>
    <source>
        <strain evidence="3">CBS 627.86</strain>
    </source>
</reference>
<proteinExistence type="predicted"/>
<evidence type="ECO:0008006" key="5">
    <source>
        <dbReference type="Google" id="ProtNLM"/>
    </source>
</evidence>
<gene>
    <name evidence="3" type="ORF">BDV96DRAFT_363003</name>
</gene>
<dbReference type="Proteomes" id="UP000799770">
    <property type="component" value="Unassembled WGS sequence"/>
</dbReference>
<sequence>MLTFVLSVAVLRTLLVHGLVYLRHGAFVEVGTEVDLGVINTASTPGHQQSSFRKLMKYKEHLDLEDGVSDEQPISPLKHAVQLLKSRHHGHHAQHPHQYPRATKS</sequence>
<evidence type="ECO:0000313" key="3">
    <source>
        <dbReference type="EMBL" id="KAF2118843.1"/>
    </source>
</evidence>
<protein>
    <recommendedName>
        <fullName evidence="5">Secreted protein</fullName>
    </recommendedName>
</protein>
<accession>A0A6A5ZJ29</accession>
<dbReference type="AlphaFoldDB" id="A0A6A5ZJ29"/>
<evidence type="ECO:0000256" key="1">
    <source>
        <dbReference type="SAM" id="MobiDB-lite"/>
    </source>
</evidence>